<evidence type="ECO:0000313" key="1">
    <source>
        <dbReference type="EMBL" id="RIA97047.1"/>
    </source>
</evidence>
<keyword evidence="2" id="KW-1185">Reference proteome</keyword>
<dbReference type="OrthoDB" id="10432424at2759"/>
<protein>
    <submittedName>
        <fullName evidence="1">Uncharacterized protein</fullName>
    </submittedName>
</protein>
<organism evidence="1 2">
    <name type="scientific">Glomus cerebriforme</name>
    <dbReference type="NCBI Taxonomy" id="658196"/>
    <lineage>
        <taxon>Eukaryota</taxon>
        <taxon>Fungi</taxon>
        <taxon>Fungi incertae sedis</taxon>
        <taxon>Mucoromycota</taxon>
        <taxon>Glomeromycotina</taxon>
        <taxon>Glomeromycetes</taxon>
        <taxon>Glomerales</taxon>
        <taxon>Glomeraceae</taxon>
        <taxon>Glomus</taxon>
    </lineage>
</organism>
<dbReference type="EMBL" id="QKYT01000035">
    <property type="protein sequence ID" value="RIA97047.1"/>
    <property type="molecule type" value="Genomic_DNA"/>
</dbReference>
<evidence type="ECO:0000313" key="2">
    <source>
        <dbReference type="Proteomes" id="UP000265703"/>
    </source>
</evidence>
<accession>A0A397TKP3</accession>
<reference evidence="1 2" key="1">
    <citation type="submission" date="2018-06" db="EMBL/GenBank/DDBJ databases">
        <title>Comparative genomics reveals the genomic features of Rhizophagus irregularis, R. cerebriforme, R. diaphanum and Gigaspora rosea, and their symbiotic lifestyle signature.</title>
        <authorList>
            <person name="Morin E."/>
            <person name="San Clemente H."/>
            <person name="Chen E.C.H."/>
            <person name="De La Providencia I."/>
            <person name="Hainaut M."/>
            <person name="Kuo A."/>
            <person name="Kohler A."/>
            <person name="Murat C."/>
            <person name="Tang N."/>
            <person name="Roy S."/>
            <person name="Loubradou J."/>
            <person name="Henrissat B."/>
            <person name="Grigoriev I.V."/>
            <person name="Corradi N."/>
            <person name="Roux C."/>
            <person name="Martin F.M."/>
        </authorList>
    </citation>
    <scope>NUCLEOTIDE SEQUENCE [LARGE SCALE GENOMIC DNA]</scope>
    <source>
        <strain evidence="1 2">DAOM 227022</strain>
    </source>
</reference>
<dbReference type="AlphaFoldDB" id="A0A397TKP3"/>
<gene>
    <name evidence="1" type="ORF">C1645_814563</name>
</gene>
<proteinExistence type="predicted"/>
<comment type="caution">
    <text evidence="1">The sequence shown here is derived from an EMBL/GenBank/DDBJ whole genome shotgun (WGS) entry which is preliminary data.</text>
</comment>
<dbReference type="Proteomes" id="UP000265703">
    <property type="component" value="Unassembled WGS sequence"/>
</dbReference>
<sequence>MNRDDINDDDARPFAAVNVWLTNTTKLTRDNSVPPPVRKFTSELLKLRIANCDCEMIRSALISLEEFSTFKLIFEPKIALAKQIAGASKELCSIAISGKRDRVFASYVMSEELCPKVRKVDHGVLYDPVDEFFSCPSTSSGLSDASDASNHTLNR</sequence>
<name>A0A397TKP3_9GLOM</name>